<proteinExistence type="predicted"/>
<keyword evidence="2" id="KW-1185">Reference proteome</keyword>
<evidence type="ECO:0000313" key="1">
    <source>
        <dbReference type="EMBL" id="GIY81582.1"/>
    </source>
</evidence>
<protein>
    <submittedName>
        <fullName evidence="1">Uncharacterized protein</fullName>
    </submittedName>
</protein>
<accession>A0AAV4WFL1</accession>
<evidence type="ECO:0000313" key="2">
    <source>
        <dbReference type="Proteomes" id="UP001054945"/>
    </source>
</evidence>
<dbReference type="Proteomes" id="UP001054945">
    <property type="component" value="Unassembled WGS sequence"/>
</dbReference>
<reference evidence="1 2" key="1">
    <citation type="submission" date="2021-06" db="EMBL/GenBank/DDBJ databases">
        <title>Caerostris extrusa draft genome.</title>
        <authorList>
            <person name="Kono N."/>
            <person name="Arakawa K."/>
        </authorList>
    </citation>
    <scope>NUCLEOTIDE SEQUENCE [LARGE SCALE GENOMIC DNA]</scope>
</reference>
<sequence length="76" mass="8739">MHHFTIFTFPTLSQSEKSPSPSVPGVSQDILLDKPEPNNRVYECLLAKANSRIMAFPRNQTHPRNRVNFTPPYHSF</sequence>
<gene>
    <name evidence="1" type="ORF">CEXT_776721</name>
</gene>
<name>A0AAV4WFL1_CAEEX</name>
<organism evidence="1 2">
    <name type="scientific">Caerostris extrusa</name>
    <name type="common">Bark spider</name>
    <name type="synonym">Caerostris bankana</name>
    <dbReference type="NCBI Taxonomy" id="172846"/>
    <lineage>
        <taxon>Eukaryota</taxon>
        <taxon>Metazoa</taxon>
        <taxon>Ecdysozoa</taxon>
        <taxon>Arthropoda</taxon>
        <taxon>Chelicerata</taxon>
        <taxon>Arachnida</taxon>
        <taxon>Araneae</taxon>
        <taxon>Araneomorphae</taxon>
        <taxon>Entelegynae</taxon>
        <taxon>Araneoidea</taxon>
        <taxon>Araneidae</taxon>
        <taxon>Caerostris</taxon>
    </lineage>
</organism>
<dbReference type="EMBL" id="BPLR01016143">
    <property type="protein sequence ID" value="GIY81582.1"/>
    <property type="molecule type" value="Genomic_DNA"/>
</dbReference>
<comment type="caution">
    <text evidence="1">The sequence shown here is derived from an EMBL/GenBank/DDBJ whole genome shotgun (WGS) entry which is preliminary data.</text>
</comment>
<dbReference type="AlphaFoldDB" id="A0AAV4WFL1"/>